<dbReference type="KEGG" id="wma:WM2015_1306"/>
<dbReference type="RefSeq" id="WP_049725301.1">
    <property type="nucleotide sequence ID" value="NZ_CP012154.1"/>
</dbReference>
<feature type="compositionally biased region" description="Basic and acidic residues" evidence="1">
    <location>
        <begin position="111"/>
        <end position="127"/>
    </location>
</feature>
<evidence type="ECO:0000313" key="3">
    <source>
        <dbReference type="Proteomes" id="UP000066624"/>
    </source>
</evidence>
<dbReference type="SUPFAM" id="SSF101738">
    <property type="entry name" value="SspB-like"/>
    <property type="match status" value="1"/>
</dbReference>
<name>A0A0K0XVE3_9GAMM</name>
<dbReference type="PANTHER" id="PTHR37486">
    <property type="entry name" value="STRINGENT STARVATION PROTEIN B"/>
    <property type="match status" value="1"/>
</dbReference>
<evidence type="ECO:0000256" key="1">
    <source>
        <dbReference type="SAM" id="MobiDB-lite"/>
    </source>
</evidence>
<dbReference type="GO" id="GO:0045732">
    <property type="term" value="P:positive regulation of protein catabolic process"/>
    <property type="evidence" value="ECO:0007669"/>
    <property type="project" value="TreeGrafter"/>
</dbReference>
<dbReference type="OrthoDB" id="9797358at2"/>
<dbReference type="InterPro" id="IPR036760">
    <property type="entry name" value="SspB-like_sf"/>
</dbReference>
<keyword evidence="3" id="KW-1185">Reference proteome</keyword>
<proteinExistence type="predicted"/>
<dbReference type="NCBIfam" id="NF008769">
    <property type="entry name" value="PRK11798.2-5"/>
    <property type="match status" value="1"/>
</dbReference>
<evidence type="ECO:0000313" key="2">
    <source>
        <dbReference type="EMBL" id="AKS41679.1"/>
    </source>
</evidence>
<reference evidence="2 3" key="1">
    <citation type="submission" date="2015-07" db="EMBL/GenBank/DDBJ databases">
        <authorList>
            <person name="Noorani M."/>
        </authorList>
    </citation>
    <scope>NUCLEOTIDE SEQUENCE [LARGE SCALE GENOMIC DNA]</scope>
    <source>
        <strain evidence="2 3">KCTC 42284</strain>
    </source>
</reference>
<dbReference type="Gene3D" id="2.30.30.220">
    <property type="entry name" value="SspB-like"/>
    <property type="match status" value="1"/>
</dbReference>
<feature type="region of interest" description="Disordered" evidence="1">
    <location>
        <begin position="95"/>
        <end position="136"/>
    </location>
</feature>
<dbReference type="PATRIC" id="fig|1579979.3.peg.1340"/>
<dbReference type="PIRSF" id="PIRSF005276">
    <property type="entry name" value="SspB"/>
    <property type="match status" value="1"/>
</dbReference>
<dbReference type="EMBL" id="CP012154">
    <property type="protein sequence ID" value="AKS41679.1"/>
    <property type="molecule type" value="Genomic_DNA"/>
</dbReference>
<organism evidence="2 3">
    <name type="scientific">Wenzhouxiangella marina</name>
    <dbReference type="NCBI Taxonomy" id="1579979"/>
    <lineage>
        <taxon>Bacteria</taxon>
        <taxon>Pseudomonadati</taxon>
        <taxon>Pseudomonadota</taxon>
        <taxon>Gammaproteobacteria</taxon>
        <taxon>Chromatiales</taxon>
        <taxon>Wenzhouxiangellaceae</taxon>
        <taxon>Wenzhouxiangella</taxon>
    </lineage>
</organism>
<sequence>MLPSRPYLLRAMHEWIVDSGLTPHLLINADDPGLRVPDAARQDDRVVLNISPTAVRDLLMDADLVTFVARFGGVSQAVSVPMAAVEGIYARENGRGMMFPDEEGLDSSPESDGRSEAEGDDGPERPRSRPSLKVVK</sequence>
<dbReference type="AlphaFoldDB" id="A0A0K0XVE3"/>
<dbReference type="Pfam" id="PF04386">
    <property type="entry name" value="SspB"/>
    <property type="match status" value="1"/>
</dbReference>
<dbReference type="GO" id="GO:0005829">
    <property type="term" value="C:cytosol"/>
    <property type="evidence" value="ECO:0007669"/>
    <property type="project" value="TreeGrafter"/>
</dbReference>
<protein>
    <submittedName>
        <fullName evidence="2">Stringent starvation protein B</fullName>
    </submittedName>
</protein>
<gene>
    <name evidence="2" type="ORF">WM2015_1306</name>
</gene>
<accession>A0A0K0XVE3</accession>
<dbReference type="GO" id="GO:0005840">
    <property type="term" value="C:ribosome"/>
    <property type="evidence" value="ECO:0007669"/>
    <property type="project" value="TreeGrafter"/>
</dbReference>
<dbReference type="STRING" id="1579979.WM2015_1306"/>
<dbReference type="InterPro" id="IPR007481">
    <property type="entry name" value="SspB"/>
</dbReference>
<dbReference type="Proteomes" id="UP000066624">
    <property type="component" value="Chromosome"/>
</dbReference>
<dbReference type="PANTHER" id="PTHR37486:SF1">
    <property type="entry name" value="STRINGENT STARVATION PROTEIN B"/>
    <property type="match status" value="1"/>
</dbReference>